<keyword evidence="4" id="KW-1003">Cell membrane</keyword>
<dbReference type="InterPro" id="IPR007895">
    <property type="entry name" value="MASE1"/>
</dbReference>
<keyword evidence="13 15" id="KW-0472">Membrane</keyword>
<evidence type="ECO:0000256" key="2">
    <source>
        <dbReference type="ARBA" id="ARBA00004651"/>
    </source>
</evidence>
<feature type="domain" description="PAC" evidence="16">
    <location>
        <begin position="401"/>
        <end position="453"/>
    </location>
</feature>
<name>A0A6M4AW85_9SPHN</name>
<feature type="transmembrane region" description="Helical" evidence="15">
    <location>
        <begin position="121"/>
        <end position="143"/>
    </location>
</feature>
<gene>
    <name evidence="17" type="ORF">GV829_09000</name>
</gene>
<organism evidence="17 18">
    <name type="scientific">Sphingomonas lacunae</name>
    <dbReference type="NCBI Taxonomy" id="2698828"/>
    <lineage>
        <taxon>Bacteria</taxon>
        <taxon>Pseudomonadati</taxon>
        <taxon>Pseudomonadota</taxon>
        <taxon>Alphaproteobacteria</taxon>
        <taxon>Sphingomonadales</taxon>
        <taxon>Sphingomonadaceae</taxon>
        <taxon>Sphingomonas</taxon>
    </lineage>
</organism>
<feature type="transmembrane region" description="Helical" evidence="15">
    <location>
        <begin position="81"/>
        <end position="101"/>
    </location>
</feature>
<proteinExistence type="predicted"/>
<dbReference type="GO" id="GO:0005886">
    <property type="term" value="C:plasma membrane"/>
    <property type="evidence" value="ECO:0007669"/>
    <property type="project" value="UniProtKB-SubCell"/>
</dbReference>
<evidence type="ECO:0000256" key="4">
    <source>
        <dbReference type="ARBA" id="ARBA00022475"/>
    </source>
</evidence>
<evidence type="ECO:0000256" key="10">
    <source>
        <dbReference type="ARBA" id="ARBA00022777"/>
    </source>
</evidence>
<keyword evidence="10" id="KW-0418">Kinase</keyword>
<evidence type="ECO:0000256" key="3">
    <source>
        <dbReference type="ARBA" id="ARBA00012438"/>
    </source>
</evidence>
<keyword evidence="5" id="KW-0597">Phosphoprotein</keyword>
<evidence type="ECO:0000259" key="16">
    <source>
        <dbReference type="PROSITE" id="PS50113"/>
    </source>
</evidence>
<dbReference type="InterPro" id="IPR035965">
    <property type="entry name" value="PAS-like_dom_sf"/>
</dbReference>
<evidence type="ECO:0000256" key="1">
    <source>
        <dbReference type="ARBA" id="ARBA00000085"/>
    </source>
</evidence>
<keyword evidence="11" id="KW-0067">ATP-binding</keyword>
<keyword evidence="9" id="KW-0547">Nucleotide-binding</keyword>
<dbReference type="SUPFAM" id="SSF55874">
    <property type="entry name" value="ATPase domain of HSP90 chaperone/DNA topoisomerase II/histidine kinase"/>
    <property type="match status" value="1"/>
</dbReference>
<evidence type="ECO:0000256" key="13">
    <source>
        <dbReference type="ARBA" id="ARBA00023136"/>
    </source>
</evidence>
<keyword evidence="8" id="KW-0677">Repeat</keyword>
<feature type="transmembrane region" description="Helical" evidence="15">
    <location>
        <begin position="155"/>
        <end position="178"/>
    </location>
</feature>
<keyword evidence="6" id="KW-0808">Transferase</keyword>
<dbReference type="Pfam" id="PF08448">
    <property type="entry name" value="PAS_4"/>
    <property type="match status" value="1"/>
</dbReference>
<feature type="transmembrane region" description="Helical" evidence="15">
    <location>
        <begin position="271"/>
        <end position="290"/>
    </location>
</feature>
<dbReference type="SMART" id="SM00911">
    <property type="entry name" value="HWE_HK"/>
    <property type="match status" value="1"/>
</dbReference>
<evidence type="ECO:0000256" key="12">
    <source>
        <dbReference type="ARBA" id="ARBA00022989"/>
    </source>
</evidence>
<dbReference type="PANTHER" id="PTHR41523:SF8">
    <property type="entry name" value="ETHYLENE RESPONSE SENSOR PROTEIN"/>
    <property type="match status" value="1"/>
</dbReference>
<evidence type="ECO:0000256" key="8">
    <source>
        <dbReference type="ARBA" id="ARBA00022737"/>
    </source>
</evidence>
<keyword evidence="18" id="KW-1185">Reference proteome</keyword>
<feature type="transmembrane region" description="Helical" evidence="15">
    <location>
        <begin position="190"/>
        <end position="209"/>
    </location>
</feature>
<keyword evidence="7 15" id="KW-0812">Transmembrane</keyword>
<dbReference type="EMBL" id="CP053015">
    <property type="protein sequence ID" value="QJQ32572.1"/>
    <property type="molecule type" value="Genomic_DNA"/>
</dbReference>
<evidence type="ECO:0000256" key="11">
    <source>
        <dbReference type="ARBA" id="ARBA00022840"/>
    </source>
</evidence>
<evidence type="ECO:0000256" key="14">
    <source>
        <dbReference type="SAM" id="Coils"/>
    </source>
</evidence>
<protein>
    <recommendedName>
        <fullName evidence="3">histidine kinase</fullName>
        <ecNumber evidence="3">2.7.13.3</ecNumber>
    </recommendedName>
</protein>
<comment type="catalytic activity">
    <reaction evidence="1">
        <text>ATP + protein L-histidine = ADP + protein N-phospho-L-histidine.</text>
        <dbReference type="EC" id="2.7.13.3"/>
    </reaction>
</comment>
<dbReference type="SUPFAM" id="SSF55785">
    <property type="entry name" value="PYP-like sensor domain (PAS domain)"/>
    <property type="match status" value="1"/>
</dbReference>
<dbReference type="GO" id="GO:0005524">
    <property type="term" value="F:ATP binding"/>
    <property type="evidence" value="ECO:0007669"/>
    <property type="project" value="UniProtKB-KW"/>
</dbReference>
<dbReference type="InterPro" id="IPR000700">
    <property type="entry name" value="PAS-assoc_C"/>
</dbReference>
<dbReference type="AlphaFoldDB" id="A0A6M4AW85"/>
<dbReference type="Proteomes" id="UP000503018">
    <property type="component" value="Chromosome"/>
</dbReference>
<feature type="transmembrane region" description="Helical" evidence="15">
    <location>
        <begin position="42"/>
        <end position="61"/>
    </location>
</feature>
<keyword evidence="12 15" id="KW-1133">Transmembrane helix</keyword>
<evidence type="ECO:0000256" key="7">
    <source>
        <dbReference type="ARBA" id="ARBA00022692"/>
    </source>
</evidence>
<dbReference type="PROSITE" id="PS50113">
    <property type="entry name" value="PAC"/>
    <property type="match status" value="1"/>
</dbReference>
<dbReference type="PANTHER" id="PTHR41523">
    <property type="entry name" value="TWO-COMPONENT SYSTEM SENSOR PROTEIN"/>
    <property type="match status" value="1"/>
</dbReference>
<evidence type="ECO:0000256" key="15">
    <source>
        <dbReference type="SAM" id="Phobius"/>
    </source>
</evidence>
<dbReference type="InterPro" id="IPR011102">
    <property type="entry name" value="Sig_transdc_His_kinase_HWE"/>
</dbReference>
<evidence type="ECO:0000256" key="6">
    <source>
        <dbReference type="ARBA" id="ARBA00022679"/>
    </source>
</evidence>
<feature type="coiled-coil region" evidence="14">
    <location>
        <begin position="289"/>
        <end position="326"/>
    </location>
</feature>
<dbReference type="Gene3D" id="3.30.450.20">
    <property type="entry name" value="PAS domain"/>
    <property type="match status" value="1"/>
</dbReference>
<dbReference type="RefSeq" id="WP_169945965.1">
    <property type="nucleotide sequence ID" value="NZ_CP053015.1"/>
</dbReference>
<dbReference type="Pfam" id="PF07536">
    <property type="entry name" value="HWE_HK"/>
    <property type="match status" value="1"/>
</dbReference>
<dbReference type="EC" id="2.7.13.3" evidence="3"/>
<dbReference type="InterPro" id="IPR036890">
    <property type="entry name" value="HATPase_C_sf"/>
</dbReference>
<evidence type="ECO:0000313" key="18">
    <source>
        <dbReference type="Proteomes" id="UP000503018"/>
    </source>
</evidence>
<evidence type="ECO:0000256" key="5">
    <source>
        <dbReference type="ARBA" id="ARBA00022553"/>
    </source>
</evidence>
<evidence type="ECO:0000256" key="9">
    <source>
        <dbReference type="ARBA" id="ARBA00022741"/>
    </source>
</evidence>
<reference evidence="17 18" key="1">
    <citation type="submission" date="2020-01" db="EMBL/GenBank/DDBJ databases">
        <title>Sphingomonas sp. strain CSW-10.</title>
        <authorList>
            <person name="Chen W.-M."/>
        </authorList>
    </citation>
    <scope>NUCLEOTIDE SEQUENCE [LARGE SCALE GENOMIC DNA]</scope>
    <source>
        <strain evidence="17 18">CSW-10</strain>
    </source>
</reference>
<accession>A0A6M4AW85</accession>
<evidence type="ECO:0000313" key="17">
    <source>
        <dbReference type="EMBL" id="QJQ32572.1"/>
    </source>
</evidence>
<dbReference type="GO" id="GO:0004673">
    <property type="term" value="F:protein histidine kinase activity"/>
    <property type="evidence" value="ECO:0007669"/>
    <property type="project" value="UniProtKB-EC"/>
</dbReference>
<dbReference type="Gene3D" id="3.30.565.10">
    <property type="entry name" value="Histidine kinase-like ATPase, C-terminal domain"/>
    <property type="match status" value="1"/>
</dbReference>
<feature type="transmembrane region" description="Helical" evidence="15">
    <location>
        <begin position="15"/>
        <end position="35"/>
    </location>
</feature>
<dbReference type="Pfam" id="PF05231">
    <property type="entry name" value="MASE1"/>
    <property type="match status" value="1"/>
</dbReference>
<keyword evidence="14" id="KW-0175">Coiled coil</keyword>
<comment type="subcellular location">
    <subcellularLocation>
        <location evidence="2">Cell membrane</location>
        <topology evidence="2">Multi-pass membrane protein</topology>
    </subcellularLocation>
</comment>
<sequence>MQISFRHVGPYAPRLLLAFILYTLAAVVGLQWAYLSGAGSPIWPAAGVGLAVLLLGGWRFWPAILFGRLAASLLAGSDQPVWAECLLAMSNTLGTVLPVLLITRNRDRRDHLLSMRGMLHLLIAGVTLGAAITASLLALILTISSDLTAPQGYKLFWTLFVGNFVGGAVVGPFILAWATARSRLTPLEAGLLLLLMAAIAGLTAMIFLWPEFDKLQTWHVLPLLVLAAIFFDVRGASLALILVSVISIWATSQGLGPFIEANGTSTARFPLLQQFMAILAITFLLLAVIADERRAKEALEQREHQLREAEENARARAEELEAVLAALPAAVWVAQDADCREVVGNEYARQILRLPDQAENMSKTADDPSPVSHFRVLDSDGREIAPEDLPVQRAARGELIRDFEERVEFADGSANDLLGNATPLYAPDGTVRGAVAAFVDITDRKAAEVRESILAHEVDHRAKNIMAVMQSVIRLTKADTVEAFRGSVAARIQAIARTHSLLAHNRWDGAELGQVIRDELAAHAVDLSEVGQSGTIHCAGPDVQLPPGTAQSIALVIHELVTNATKYGALSVANGRLEVRWSLHGAGEQRRLAVNWTETSDQNVIAPERHGFGYSLIRNAVERQLKGTLAVEWHGHGLSLGMNVPWA</sequence>
<dbReference type="InterPro" id="IPR013656">
    <property type="entry name" value="PAS_4"/>
</dbReference>
<dbReference type="KEGG" id="slan:GV829_09000"/>